<keyword evidence="1" id="KW-0472">Membrane</keyword>
<dbReference type="GeneID" id="54554526"/>
<feature type="transmembrane region" description="Helical" evidence="1">
    <location>
        <begin position="66"/>
        <end position="89"/>
    </location>
</feature>
<evidence type="ECO:0000313" key="3">
    <source>
        <dbReference type="Proteomes" id="UP000800097"/>
    </source>
</evidence>
<keyword evidence="1" id="KW-0812">Transmembrane</keyword>
<accession>A0A6A6JXP7</accession>
<reference evidence="2" key="1">
    <citation type="journal article" date="2020" name="Stud. Mycol.">
        <title>101 Dothideomycetes genomes: a test case for predicting lifestyles and emergence of pathogens.</title>
        <authorList>
            <person name="Haridas S."/>
            <person name="Albert R."/>
            <person name="Binder M."/>
            <person name="Bloem J."/>
            <person name="Labutti K."/>
            <person name="Salamov A."/>
            <person name="Andreopoulos B."/>
            <person name="Baker S."/>
            <person name="Barry K."/>
            <person name="Bills G."/>
            <person name="Bluhm B."/>
            <person name="Cannon C."/>
            <person name="Castanera R."/>
            <person name="Culley D."/>
            <person name="Daum C."/>
            <person name="Ezra D."/>
            <person name="Gonzalez J."/>
            <person name="Henrissat B."/>
            <person name="Kuo A."/>
            <person name="Liang C."/>
            <person name="Lipzen A."/>
            <person name="Lutzoni F."/>
            <person name="Magnuson J."/>
            <person name="Mondo S."/>
            <person name="Nolan M."/>
            <person name="Ohm R."/>
            <person name="Pangilinan J."/>
            <person name="Park H.-J."/>
            <person name="Ramirez L."/>
            <person name="Alfaro M."/>
            <person name="Sun H."/>
            <person name="Tritt A."/>
            <person name="Yoshinaga Y."/>
            <person name="Zwiers L.-H."/>
            <person name="Turgeon B."/>
            <person name="Goodwin S."/>
            <person name="Spatafora J."/>
            <person name="Crous P."/>
            <person name="Grigoriev I."/>
        </authorList>
    </citation>
    <scope>NUCLEOTIDE SEQUENCE</scope>
    <source>
        <strain evidence="2">CBS 379.55</strain>
    </source>
</reference>
<keyword evidence="3" id="KW-1185">Reference proteome</keyword>
<dbReference type="RefSeq" id="XP_033658532.1">
    <property type="nucleotide sequence ID" value="XM_033801351.1"/>
</dbReference>
<sequence>MPRRPSTITTSRPTARAIIYTDIDTYITELEAQNARQRLELESLKSRHSLTWGSRLNTFLPSWKRLLPFLLASLIYFFLLDLSGTVVGVKSGVIVSTAGAVLKGNVKLAEYSKTTGTHDFWLGVDGTNSRFHKGLTNFIHRDGKGRYPFTRYPFGNLTLANLGFIFADPWSVLNISPDHVLHPLYRGNVSDTEWEDGIQDAEDRAVELARPWKDSEACDESDGWYVFEACALGGKKFQSAVECLREEKCRVRYSRWFKEGGLGARYAGEGKLTLLDRGARLVEEVVKPLKVRGSVEQASGVDVESR</sequence>
<organism evidence="2 3">
    <name type="scientific">Westerdykella ornata</name>
    <dbReference type="NCBI Taxonomy" id="318751"/>
    <lineage>
        <taxon>Eukaryota</taxon>
        <taxon>Fungi</taxon>
        <taxon>Dikarya</taxon>
        <taxon>Ascomycota</taxon>
        <taxon>Pezizomycotina</taxon>
        <taxon>Dothideomycetes</taxon>
        <taxon>Pleosporomycetidae</taxon>
        <taxon>Pleosporales</taxon>
        <taxon>Sporormiaceae</taxon>
        <taxon>Westerdykella</taxon>
    </lineage>
</organism>
<dbReference type="AlphaFoldDB" id="A0A6A6JXP7"/>
<proteinExistence type="predicted"/>
<protein>
    <submittedName>
        <fullName evidence="2">Uncharacterized protein</fullName>
    </submittedName>
</protein>
<gene>
    <name evidence="2" type="ORF">EI97DRAFT_463405</name>
</gene>
<dbReference type="Proteomes" id="UP000800097">
    <property type="component" value="Unassembled WGS sequence"/>
</dbReference>
<name>A0A6A6JXP7_WESOR</name>
<evidence type="ECO:0000313" key="2">
    <source>
        <dbReference type="EMBL" id="KAF2280995.1"/>
    </source>
</evidence>
<dbReference type="EMBL" id="ML986484">
    <property type="protein sequence ID" value="KAF2280995.1"/>
    <property type="molecule type" value="Genomic_DNA"/>
</dbReference>
<keyword evidence="1" id="KW-1133">Transmembrane helix</keyword>
<evidence type="ECO:0000256" key="1">
    <source>
        <dbReference type="SAM" id="Phobius"/>
    </source>
</evidence>